<dbReference type="Pfam" id="PF00929">
    <property type="entry name" value="RNase_T"/>
    <property type="match status" value="1"/>
</dbReference>
<dbReference type="Proteomes" id="UP000029443">
    <property type="component" value="Unassembled WGS sequence"/>
</dbReference>
<keyword evidence="2" id="KW-0378">Hydrolase</keyword>
<gene>
    <name evidence="4" type="ORF">T9A_00574</name>
</gene>
<dbReference type="CDD" id="cd06127">
    <property type="entry name" value="DEDDh"/>
    <property type="match status" value="1"/>
</dbReference>
<dbReference type="InterPro" id="IPR013520">
    <property type="entry name" value="Ribonucl_H"/>
</dbReference>
<sequence>MLRQLRRFSDRHRHAHGPFAHLFMPYEGSDVIAIDCETTGLDSRHAELVSIAAVPVKQGRVLTSQALDIKLEAPDSLEGSSIRIHRLRPVDLDEGESVVATLEQLLEFIGNRPLVGWCVDFDVAMVNRYLRPLMGFDLPNTTIELSSLYQKKMRHWKPELEPDLHFDAMAAALQVPVMERHTARGDAVTAALMYLQLQKSTMN</sequence>
<keyword evidence="5" id="KW-1185">Reference proteome</keyword>
<keyword evidence="2" id="KW-0269">Exonuclease</keyword>
<protein>
    <submittedName>
        <fullName evidence="4">DNA polymerase III subunit epsilon</fullName>
    </submittedName>
</protein>
<dbReference type="EMBL" id="ARXU01000002">
    <property type="protein sequence ID" value="KGD62283.1"/>
    <property type="molecule type" value="Genomic_DNA"/>
</dbReference>
<feature type="domain" description="Exonuclease" evidence="3">
    <location>
        <begin position="30"/>
        <end position="203"/>
    </location>
</feature>
<dbReference type="Gene3D" id="3.30.420.10">
    <property type="entry name" value="Ribonuclease H-like superfamily/Ribonuclease H"/>
    <property type="match status" value="1"/>
</dbReference>
<dbReference type="NCBIfam" id="NF006601">
    <property type="entry name" value="PRK09145.1"/>
    <property type="match status" value="1"/>
</dbReference>
<evidence type="ECO:0000256" key="1">
    <source>
        <dbReference type="ARBA" id="ARBA00022722"/>
    </source>
</evidence>
<dbReference type="RefSeq" id="WP_035244964.1">
    <property type="nucleotide sequence ID" value="NZ_ARXU01000002.1"/>
</dbReference>
<accession>A0ABR4WFE2</accession>
<dbReference type="PANTHER" id="PTHR30231:SF7">
    <property type="entry name" value="BLR4117 PROTEIN"/>
    <property type="match status" value="1"/>
</dbReference>
<name>A0ABR4WFE2_9GAMM</name>
<evidence type="ECO:0000256" key="2">
    <source>
        <dbReference type="ARBA" id="ARBA00022839"/>
    </source>
</evidence>
<evidence type="ECO:0000313" key="5">
    <source>
        <dbReference type="Proteomes" id="UP000029443"/>
    </source>
</evidence>
<dbReference type="SUPFAM" id="SSF53098">
    <property type="entry name" value="Ribonuclease H-like"/>
    <property type="match status" value="1"/>
</dbReference>
<proteinExistence type="predicted"/>
<organism evidence="4 5">
    <name type="scientific">Alcanivorax jadensis T9</name>
    <dbReference type="NCBI Taxonomy" id="1177181"/>
    <lineage>
        <taxon>Bacteria</taxon>
        <taxon>Pseudomonadati</taxon>
        <taxon>Pseudomonadota</taxon>
        <taxon>Gammaproteobacteria</taxon>
        <taxon>Oceanospirillales</taxon>
        <taxon>Alcanivoracaceae</taxon>
        <taxon>Alcanivorax</taxon>
    </lineage>
</organism>
<comment type="caution">
    <text evidence="4">The sequence shown here is derived from an EMBL/GenBank/DDBJ whole genome shotgun (WGS) entry which is preliminary data.</text>
</comment>
<reference evidence="4 5" key="1">
    <citation type="submission" date="2012-09" db="EMBL/GenBank/DDBJ databases">
        <title>Genome Sequence of alkane-degrading Bacterium Alcanivorax jadensis T9.</title>
        <authorList>
            <person name="Lai Q."/>
            <person name="Shao Z."/>
        </authorList>
    </citation>
    <scope>NUCLEOTIDE SEQUENCE [LARGE SCALE GENOMIC DNA]</scope>
    <source>
        <strain evidence="4 5">T9</strain>
    </source>
</reference>
<keyword evidence="1" id="KW-0540">Nuclease</keyword>
<evidence type="ECO:0000259" key="3">
    <source>
        <dbReference type="SMART" id="SM00479"/>
    </source>
</evidence>
<dbReference type="PANTHER" id="PTHR30231">
    <property type="entry name" value="DNA POLYMERASE III SUBUNIT EPSILON"/>
    <property type="match status" value="1"/>
</dbReference>
<evidence type="ECO:0000313" key="4">
    <source>
        <dbReference type="EMBL" id="KGD62283.1"/>
    </source>
</evidence>
<dbReference type="InterPro" id="IPR036397">
    <property type="entry name" value="RNaseH_sf"/>
</dbReference>
<dbReference type="SMART" id="SM00479">
    <property type="entry name" value="EXOIII"/>
    <property type="match status" value="1"/>
</dbReference>
<dbReference type="InterPro" id="IPR012337">
    <property type="entry name" value="RNaseH-like_sf"/>
</dbReference>